<feature type="transmembrane region" description="Helical" evidence="1">
    <location>
        <begin position="219"/>
        <end position="238"/>
    </location>
</feature>
<proteinExistence type="predicted"/>
<feature type="transmembrane region" description="Helical" evidence="1">
    <location>
        <begin position="144"/>
        <end position="167"/>
    </location>
</feature>
<feature type="transmembrane region" description="Helical" evidence="1">
    <location>
        <begin position="116"/>
        <end position="138"/>
    </location>
</feature>
<keyword evidence="1" id="KW-0812">Transmembrane</keyword>
<keyword evidence="1" id="KW-1133">Transmembrane helix</keyword>
<name>A0A077DG35_9BURK</name>
<dbReference type="AlphaFoldDB" id="A0A077DG35"/>
<organism evidence="2 3">
    <name type="scientific">Basilea psittacipulmonis DSM 24701</name>
    <dbReference type="NCBI Taxonomy" id="1072685"/>
    <lineage>
        <taxon>Bacteria</taxon>
        <taxon>Pseudomonadati</taxon>
        <taxon>Pseudomonadota</taxon>
        <taxon>Betaproteobacteria</taxon>
        <taxon>Burkholderiales</taxon>
        <taxon>Alcaligenaceae</taxon>
        <taxon>Basilea</taxon>
    </lineage>
</organism>
<dbReference type="Proteomes" id="UP000028945">
    <property type="component" value="Chromosome"/>
</dbReference>
<gene>
    <name evidence="2" type="ORF">IX83_03050</name>
</gene>
<accession>A0A077DG35</accession>
<evidence type="ECO:0000256" key="1">
    <source>
        <dbReference type="SAM" id="Phobius"/>
    </source>
</evidence>
<keyword evidence="3" id="KW-1185">Reference proteome</keyword>
<feature type="transmembrane region" description="Helical" evidence="1">
    <location>
        <begin position="179"/>
        <end position="204"/>
    </location>
</feature>
<dbReference type="EMBL" id="CP009238">
    <property type="protein sequence ID" value="AIL32422.1"/>
    <property type="molecule type" value="Genomic_DNA"/>
</dbReference>
<evidence type="ECO:0000313" key="2">
    <source>
        <dbReference type="EMBL" id="AIL32422.1"/>
    </source>
</evidence>
<protein>
    <submittedName>
        <fullName evidence="2">Uncharacterized protein</fullName>
    </submittedName>
</protein>
<dbReference type="HOGENOM" id="CLU_743276_0_0_4"/>
<dbReference type="KEGG" id="bpsi:IX83_03050"/>
<sequence length="372" mass="42413">MKMRDDKATTNEGKNIETQNPEKKLLQKLGDTLLSYIEKNPIKFILSAIIFIGYLVIFIFQYQHQLPFDANLNDIPYVAYAIFTMGALIVIPYIASPLIYALFLRSITLRLNDDNYKIISISILICNLILFSVCVLVLLTKLCFISILATIAVSIIIILYSFSSLISQPFYKEKEKFSILILLNLIFQLILLFFFSFLFIYNLIDMSRRLSESTIDFQAIIMVIGALGITAYYTHSLVKYYRDNLTQLCRYLFMFSIIPILVLFIFTGYIVKFPQIALTNLGLAYKQYDTIIVDLKTCESINLQTNNSCQVYKEVGTLKNVLIVSDIGSTVVMKINGQEKVIYLKKDNIISRTAKIANTDNTSSTGKGTQKN</sequence>
<feature type="transmembrane region" description="Helical" evidence="1">
    <location>
        <begin position="250"/>
        <end position="271"/>
    </location>
</feature>
<feature type="transmembrane region" description="Helical" evidence="1">
    <location>
        <begin position="44"/>
        <end position="62"/>
    </location>
</feature>
<feature type="transmembrane region" description="Helical" evidence="1">
    <location>
        <begin position="77"/>
        <end position="104"/>
    </location>
</feature>
<evidence type="ECO:0000313" key="3">
    <source>
        <dbReference type="Proteomes" id="UP000028945"/>
    </source>
</evidence>
<reference evidence="2 3" key="1">
    <citation type="journal article" date="2014" name="BMC Genomics">
        <title>A genomic perspective on a new bacterial genus and species from the Alcaligenaceae family, Basilea psittacipulmonis.</title>
        <authorList>
            <person name="Whiteson K.L."/>
            <person name="Hernandez D."/>
            <person name="Lazarevic V."/>
            <person name="Gaia N."/>
            <person name="Farinelli L."/>
            <person name="Francois P."/>
            <person name="Pilo P."/>
            <person name="Frey J."/>
            <person name="Schrenzel J."/>
        </authorList>
    </citation>
    <scope>NUCLEOTIDE SEQUENCE [LARGE SCALE GENOMIC DNA]</scope>
    <source>
        <strain evidence="2 3">DSM 24701</strain>
    </source>
</reference>
<keyword evidence="1" id="KW-0472">Membrane</keyword>
<dbReference type="STRING" id="1072685.IX83_03050"/>